<keyword evidence="4" id="KW-1185">Reference proteome</keyword>
<evidence type="ECO:0000256" key="2">
    <source>
        <dbReference type="SAM" id="Phobius"/>
    </source>
</evidence>
<keyword evidence="2" id="KW-0472">Membrane</keyword>
<feature type="compositionally biased region" description="Basic and acidic residues" evidence="1">
    <location>
        <begin position="159"/>
        <end position="190"/>
    </location>
</feature>
<comment type="caution">
    <text evidence="3">The sequence shown here is derived from an EMBL/GenBank/DDBJ whole genome shotgun (WGS) entry which is preliminary data.</text>
</comment>
<accession>A0AAW0QFM7</accession>
<proteinExistence type="predicted"/>
<sequence length="190" mass="21912">MVDCFDRFTIRAFLASFVAYLVYADRLSVLWGRCNEPLGSWYLLPIEMMLVVSFVTGLAVIAYCMGDEEDIQRYVKETLPALERDLVEMVNWAHALSRDSNQRDAWLDAKIDWLRTPKTCCIEWNRSVFHITCWADSAIGVPVPRIQMGTGIGKPLTQMRDEETPRSEEEVSTREIQEGTDREDSKHTRT</sequence>
<keyword evidence="2" id="KW-0812">Transmembrane</keyword>
<gene>
    <name evidence="3" type="ORF">PG999_011721</name>
</gene>
<feature type="transmembrane region" description="Helical" evidence="2">
    <location>
        <begin position="40"/>
        <end position="64"/>
    </location>
</feature>
<evidence type="ECO:0000313" key="4">
    <source>
        <dbReference type="Proteomes" id="UP001392437"/>
    </source>
</evidence>
<evidence type="ECO:0000256" key="1">
    <source>
        <dbReference type="SAM" id="MobiDB-lite"/>
    </source>
</evidence>
<keyword evidence="2" id="KW-1133">Transmembrane helix</keyword>
<organism evidence="3 4">
    <name type="scientific">Apiospora kogelbergensis</name>
    <dbReference type="NCBI Taxonomy" id="1337665"/>
    <lineage>
        <taxon>Eukaryota</taxon>
        <taxon>Fungi</taxon>
        <taxon>Dikarya</taxon>
        <taxon>Ascomycota</taxon>
        <taxon>Pezizomycotina</taxon>
        <taxon>Sordariomycetes</taxon>
        <taxon>Xylariomycetidae</taxon>
        <taxon>Amphisphaeriales</taxon>
        <taxon>Apiosporaceae</taxon>
        <taxon>Apiospora</taxon>
    </lineage>
</organism>
<dbReference type="AlphaFoldDB" id="A0AAW0QFM7"/>
<protein>
    <submittedName>
        <fullName evidence="3">Uncharacterized protein</fullName>
    </submittedName>
</protein>
<feature type="region of interest" description="Disordered" evidence="1">
    <location>
        <begin position="150"/>
        <end position="190"/>
    </location>
</feature>
<evidence type="ECO:0000313" key="3">
    <source>
        <dbReference type="EMBL" id="KAK8101347.1"/>
    </source>
</evidence>
<dbReference type="Proteomes" id="UP001392437">
    <property type="component" value="Unassembled WGS sequence"/>
</dbReference>
<dbReference type="EMBL" id="JAQQWP010000009">
    <property type="protein sequence ID" value="KAK8101347.1"/>
    <property type="molecule type" value="Genomic_DNA"/>
</dbReference>
<name>A0AAW0QFM7_9PEZI</name>
<reference evidence="3 4" key="1">
    <citation type="submission" date="2023-01" db="EMBL/GenBank/DDBJ databases">
        <title>Analysis of 21 Apiospora genomes using comparative genomics revels a genus with tremendous synthesis potential of carbohydrate active enzymes and secondary metabolites.</title>
        <authorList>
            <person name="Sorensen T."/>
        </authorList>
    </citation>
    <scope>NUCLEOTIDE SEQUENCE [LARGE SCALE GENOMIC DNA]</scope>
    <source>
        <strain evidence="3 4">CBS 117206</strain>
    </source>
</reference>